<dbReference type="PROSITE" id="PS50893">
    <property type="entry name" value="ABC_TRANSPORTER_2"/>
    <property type="match status" value="1"/>
</dbReference>
<keyword evidence="10 12" id="KW-0472">Membrane</keyword>
<proteinExistence type="inferred from homology"/>
<feature type="domain" description="ABC transmembrane type-1" evidence="14">
    <location>
        <begin position="22"/>
        <end position="313"/>
    </location>
</feature>
<dbReference type="EMBL" id="JACIFP010000001">
    <property type="protein sequence ID" value="MBB4136296.1"/>
    <property type="molecule type" value="Genomic_DNA"/>
</dbReference>
<dbReference type="SUPFAM" id="SSF90123">
    <property type="entry name" value="ABC transporter transmembrane region"/>
    <property type="match status" value="1"/>
</dbReference>
<keyword evidence="2" id="KW-0813">Transport</keyword>
<dbReference type="InterPro" id="IPR003439">
    <property type="entry name" value="ABC_transporter-like_ATP-bd"/>
</dbReference>
<feature type="domain" description="ABC transporter" evidence="13">
    <location>
        <begin position="344"/>
        <end position="577"/>
    </location>
</feature>
<keyword evidence="7 15" id="KW-0067">ATP-binding</keyword>
<dbReference type="InterPro" id="IPR017871">
    <property type="entry name" value="ABC_transporter-like_CS"/>
</dbReference>
<dbReference type="PROSITE" id="PS50929">
    <property type="entry name" value="ABC_TM1F"/>
    <property type="match status" value="1"/>
</dbReference>
<evidence type="ECO:0000256" key="8">
    <source>
        <dbReference type="ARBA" id="ARBA00022967"/>
    </source>
</evidence>
<keyword evidence="16" id="KW-1185">Reference proteome</keyword>
<keyword evidence="8" id="KW-1278">Translocase</keyword>
<evidence type="ECO:0000256" key="1">
    <source>
        <dbReference type="ARBA" id="ARBA00004429"/>
    </source>
</evidence>
<evidence type="ECO:0000259" key="13">
    <source>
        <dbReference type="PROSITE" id="PS50893"/>
    </source>
</evidence>
<keyword evidence="6" id="KW-0547">Nucleotide-binding</keyword>
<dbReference type="InterPro" id="IPR039421">
    <property type="entry name" value="Type_1_exporter"/>
</dbReference>
<dbReference type="Gene3D" id="3.40.50.300">
    <property type="entry name" value="P-loop containing nucleotide triphosphate hydrolases"/>
    <property type="match status" value="1"/>
</dbReference>
<keyword evidence="9 12" id="KW-1133">Transmembrane helix</keyword>
<dbReference type="GO" id="GO:0034040">
    <property type="term" value="F:ATPase-coupled lipid transmembrane transporter activity"/>
    <property type="evidence" value="ECO:0007669"/>
    <property type="project" value="TreeGrafter"/>
</dbReference>
<feature type="transmembrane region" description="Helical" evidence="12">
    <location>
        <begin position="21"/>
        <end position="43"/>
    </location>
</feature>
<evidence type="ECO:0000256" key="9">
    <source>
        <dbReference type="ARBA" id="ARBA00022989"/>
    </source>
</evidence>
<evidence type="ECO:0000256" key="2">
    <source>
        <dbReference type="ARBA" id="ARBA00022448"/>
    </source>
</evidence>
<dbReference type="PANTHER" id="PTHR24221">
    <property type="entry name" value="ATP-BINDING CASSETTE SUB-FAMILY B"/>
    <property type="match status" value="1"/>
</dbReference>
<comment type="subcellular location">
    <subcellularLocation>
        <location evidence="1">Cell inner membrane</location>
        <topology evidence="1">Multi-pass membrane protein</topology>
    </subcellularLocation>
</comment>
<evidence type="ECO:0000313" key="16">
    <source>
        <dbReference type="Proteomes" id="UP000551501"/>
    </source>
</evidence>
<dbReference type="InterPro" id="IPR027417">
    <property type="entry name" value="P-loop_NTPase"/>
</dbReference>
<name>A0A840F2Y3_9ACTN</name>
<dbReference type="GO" id="GO:0016887">
    <property type="term" value="F:ATP hydrolysis activity"/>
    <property type="evidence" value="ECO:0007669"/>
    <property type="project" value="InterPro"/>
</dbReference>
<dbReference type="FunFam" id="3.40.50.300:FF:000221">
    <property type="entry name" value="Multidrug ABC transporter ATP-binding protein"/>
    <property type="match status" value="1"/>
</dbReference>
<dbReference type="SUPFAM" id="SSF52540">
    <property type="entry name" value="P-loop containing nucleoside triphosphate hydrolases"/>
    <property type="match status" value="1"/>
</dbReference>
<dbReference type="InterPro" id="IPR036640">
    <property type="entry name" value="ABC1_TM_sf"/>
</dbReference>
<comment type="similarity">
    <text evidence="11">Belongs to the ABC transporter superfamily. Siderophore-Fe(3+) uptake transporter (SIUT) (TC 3.A.1.21) family.</text>
</comment>
<dbReference type="InterPro" id="IPR011527">
    <property type="entry name" value="ABC1_TM_dom"/>
</dbReference>
<protein>
    <submittedName>
        <fullName evidence="15">ATP-binding cassette subfamily B protein</fullName>
    </submittedName>
</protein>
<dbReference type="RefSeq" id="WP_183371266.1">
    <property type="nucleotide sequence ID" value="NZ_BAABHL010000016.1"/>
</dbReference>
<dbReference type="Pfam" id="PF00664">
    <property type="entry name" value="ABC_membrane"/>
    <property type="match status" value="1"/>
</dbReference>
<evidence type="ECO:0000256" key="7">
    <source>
        <dbReference type="ARBA" id="ARBA00022840"/>
    </source>
</evidence>
<dbReference type="Pfam" id="PF00005">
    <property type="entry name" value="ABC_tran"/>
    <property type="match status" value="1"/>
</dbReference>
<dbReference type="Gene3D" id="1.20.1560.10">
    <property type="entry name" value="ABC transporter type 1, transmembrane domain"/>
    <property type="match status" value="1"/>
</dbReference>
<accession>A0A840F2Y3</accession>
<dbReference type="PANTHER" id="PTHR24221:SF654">
    <property type="entry name" value="ATP-BINDING CASSETTE SUB-FAMILY B MEMBER 6"/>
    <property type="match status" value="1"/>
</dbReference>
<evidence type="ECO:0000256" key="6">
    <source>
        <dbReference type="ARBA" id="ARBA00022741"/>
    </source>
</evidence>
<evidence type="ECO:0000256" key="11">
    <source>
        <dbReference type="ARBA" id="ARBA00023455"/>
    </source>
</evidence>
<evidence type="ECO:0000256" key="3">
    <source>
        <dbReference type="ARBA" id="ARBA00022475"/>
    </source>
</evidence>
<feature type="transmembrane region" description="Helical" evidence="12">
    <location>
        <begin position="63"/>
        <end position="82"/>
    </location>
</feature>
<keyword evidence="5 12" id="KW-0812">Transmembrane</keyword>
<dbReference type="SMART" id="SM00382">
    <property type="entry name" value="AAA"/>
    <property type="match status" value="1"/>
</dbReference>
<keyword evidence="3" id="KW-1003">Cell membrane</keyword>
<evidence type="ECO:0000256" key="5">
    <source>
        <dbReference type="ARBA" id="ARBA00022692"/>
    </source>
</evidence>
<dbReference type="GO" id="GO:0005524">
    <property type="term" value="F:ATP binding"/>
    <property type="evidence" value="ECO:0007669"/>
    <property type="project" value="UniProtKB-KW"/>
</dbReference>
<feature type="transmembrane region" description="Helical" evidence="12">
    <location>
        <begin position="168"/>
        <end position="187"/>
    </location>
</feature>
<dbReference type="Proteomes" id="UP000551501">
    <property type="component" value="Unassembled WGS sequence"/>
</dbReference>
<dbReference type="InterPro" id="IPR003593">
    <property type="entry name" value="AAA+_ATPase"/>
</dbReference>
<evidence type="ECO:0000256" key="4">
    <source>
        <dbReference type="ARBA" id="ARBA00022519"/>
    </source>
</evidence>
<dbReference type="PROSITE" id="PS00211">
    <property type="entry name" value="ABC_TRANSPORTER_1"/>
    <property type="match status" value="1"/>
</dbReference>
<evidence type="ECO:0000256" key="10">
    <source>
        <dbReference type="ARBA" id="ARBA00023136"/>
    </source>
</evidence>
<keyword evidence="4" id="KW-0997">Cell inner membrane</keyword>
<organism evidence="15 16">
    <name type="scientific">Gordonia humi</name>
    <dbReference type="NCBI Taxonomy" id="686429"/>
    <lineage>
        <taxon>Bacteria</taxon>
        <taxon>Bacillati</taxon>
        <taxon>Actinomycetota</taxon>
        <taxon>Actinomycetes</taxon>
        <taxon>Mycobacteriales</taxon>
        <taxon>Gordoniaceae</taxon>
        <taxon>Gordonia</taxon>
    </lineage>
</organism>
<gene>
    <name evidence="15" type="ORF">BKA16_002848</name>
</gene>
<evidence type="ECO:0000256" key="12">
    <source>
        <dbReference type="SAM" id="Phobius"/>
    </source>
</evidence>
<dbReference type="AlphaFoldDB" id="A0A840F2Y3"/>
<dbReference type="GO" id="GO:0005886">
    <property type="term" value="C:plasma membrane"/>
    <property type="evidence" value="ECO:0007669"/>
    <property type="project" value="UniProtKB-SubCell"/>
</dbReference>
<reference evidence="15 16" key="1">
    <citation type="submission" date="2020-08" db="EMBL/GenBank/DDBJ databases">
        <title>Sequencing the genomes of 1000 actinobacteria strains.</title>
        <authorList>
            <person name="Klenk H.-P."/>
        </authorList>
    </citation>
    <scope>NUCLEOTIDE SEQUENCE [LARGE SCALE GENOMIC DNA]</scope>
    <source>
        <strain evidence="15 16">DSM 45298</strain>
    </source>
</reference>
<dbReference type="GO" id="GO:0140359">
    <property type="term" value="F:ABC-type transporter activity"/>
    <property type="evidence" value="ECO:0007669"/>
    <property type="project" value="InterPro"/>
</dbReference>
<evidence type="ECO:0000259" key="14">
    <source>
        <dbReference type="PROSITE" id="PS50929"/>
    </source>
</evidence>
<sequence>MTARTVPPTFWRLAADVRPALVVAGLLSAVGGLATVIPAIAAVDLARALAPLARGASGDIDPVRVTVALVVLVVGLSIGNLATGGAYAVSHRADNEFGDRLRRRQIDHLVRLPLDWFGRTPSGAVKKIVQDDVARTHQLIAHVVPDSVGSAVGAVAGLAYVYVLDWRLGLIATIPPAAVAAAFPVMMKDSSQQYARYSRAGADLAAATAELVDGIAPIKMFGLGRRGRDRFGDASRRLVRVYRDWVGQTRIGTALVSTFSSPGFAVAVTAVGSAVLVATAGAAPEAAVATVVLAAAISSPIFQIVQTGSHVHEANGAAAELTDFFAVPGAVEPTDPVVPADSGVGVVGVDFAYRPGRPVLHDVDLHAGSGTVTALVGPSGAGKSTLAAMIPRLVEPDTGRVRLGGADLRQVTDRALYSRIGFVFSESGLLRMSVRDNIASSRPDASDAEVEAAARAAAVHDRITRLPRGYASIIGDDARLSGGERQRVAIARAIIADPSVVVLDEATAHADPDSETQVHRGLARLVHDRGLVVVAHRLHTVVGADQIVVLDAGRIVETGTHRDLLAADGQYAQMWRRYATATELMETPQ</sequence>
<evidence type="ECO:0000313" key="15">
    <source>
        <dbReference type="EMBL" id="MBB4136296.1"/>
    </source>
</evidence>
<comment type="caution">
    <text evidence="15">The sequence shown here is derived from an EMBL/GenBank/DDBJ whole genome shotgun (WGS) entry which is preliminary data.</text>
</comment>